<evidence type="ECO:0000256" key="7">
    <source>
        <dbReference type="SAM" id="MobiDB-lite"/>
    </source>
</evidence>
<dbReference type="PROSITE" id="PS00658">
    <property type="entry name" value="FORK_HEAD_2"/>
    <property type="match status" value="1"/>
</dbReference>
<name>A0A7M7RFM8_STRPU</name>
<proteinExistence type="predicted"/>
<dbReference type="CDD" id="cd20030">
    <property type="entry name" value="FH_FOXN1-like"/>
    <property type="match status" value="1"/>
</dbReference>
<dbReference type="GO" id="GO:0000981">
    <property type="term" value="F:DNA-binding transcription factor activity, RNA polymerase II-specific"/>
    <property type="evidence" value="ECO:0000318"/>
    <property type="project" value="GO_Central"/>
</dbReference>
<dbReference type="InterPro" id="IPR036390">
    <property type="entry name" value="WH_DNA-bd_sf"/>
</dbReference>
<comment type="subcellular location">
    <subcellularLocation>
        <location evidence="6">Nucleus</location>
    </subcellularLocation>
</comment>
<evidence type="ECO:0000259" key="8">
    <source>
        <dbReference type="PROSITE" id="PS50039"/>
    </source>
</evidence>
<dbReference type="InterPro" id="IPR036388">
    <property type="entry name" value="WH-like_DNA-bd_sf"/>
</dbReference>
<dbReference type="InterPro" id="IPR030456">
    <property type="entry name" value="TF_fork_head_CS_2"/>
</dbReference>
<feature type="compositionally biased region" description="Polar residues" evidence="7">
    <location>
        <begin position="400"/>
        <end position="410"/>
    </location>
</feature>
<reference evidence="9" key="2">
    <citation type="submission" date="2021-01" db="UniProtKB">
        <authorList>
            <consortium name="EnsemblMetazoa"/>
        </authorList>
    </citation>
    <scope>IDENTIFICATION</scope>
</reference>
<keyword evidence="3 6" id="KW-0238">DNA-binding</keyword>
<dbReference type="OrthoDB" id="10070006at2759"/>
<dbReference type="PANTHER" id="PTHR46721:SF3">
    <property type="entry name" value="FORKHEAD BOX N1"/>
    <property type="match status" value="1"/>
</dbReference>
<keyword evidence="2" id="KW-0805">Transcription regulation</keyword>
<dbReference type="SUPFAM" id="SSF46785">
    <property type="entry name" value="Winged helix' DNA-binding domain"/>
    <property type="match status" value="1"/>
</dbReference>
<dbReference type="GO" id="GO:0005634">
    <property type="term" value="C:nucleus"/>
    <property type="evidence" value="ECO:0007669"/>
    <property type="project" value="UniProtKB-SubCell"/>
</dbReference>
<dbReference type="InterPro" id="IPR049624">
    <property type="entry name" value="FOXN1_4"/>
</dbReference>
<dbReference type="Pfam" id="PF00250">
    <property type="entry name" value="Forkhead"/>
    <property type="match status" value="1"/>
</dbReference>
<dbReference type="Proteomes" id="UP000007110">
    <property type="component" value="Unassembled WGS sequence"/>
</dbReference>
<dbReference type="PROSITE" id="PS50039">
    <property type="entry name" value="FORK_HEAD_3"/>
    <property type="match status" value="1"/>
</dbReference>
<keyword evidence="10" id="KW-1185">Reference proteome</keyword>
<evidence type="ECO:0000256" key="6">
    <source>
        <dbReference type="PROSITE-ProRule" id="PRU00089"/>
    </source>
</evidence>
<dbReference type="RefSeq" id="XP_789327.2">
    <property type="nucleotide sequence ID" value="XM_784234.5"/>
</dbReference>
<dbReference type="InterPro" id="IPR001766">
    <property type="entry name" value="Fork_head_dom"/>
</dbReference>
<organism evidence="9 10">
    <name type="scientific">Strongylocentrotus purpuratus</name>
    <name type="common">Purple sea urchin</name>
    <dbReference type="NCBI Taxonomy" id="7668"/>
    <lineage>
        <taxon>Eukaryota</taxon>
        <taxon>Metazoa</taxon>
        <taxon>Echinodermata</taxon>
        <taxon>Eleutherozoa</taxon>
        <taxon>Echinozoa</taxon>
        <taxon>Echinoidea</taxon>
        <taxon>Euechinoidea</taxon>
        <taxon>Echinacea</taxon>
        <taxon>Camarodonta</taxon>
        <taxon>Echinidea</taxon>
        <taxon>Strongylocentrotidae</taxon>
        <taxon>Strongylocentrotus</taxon>
    </lineage>
</organism>
<evidence type="ECO:0000256" key="5">
    <source>
        <dbReference type="ARBA" id="ARBA00023242"/>
    </source>
</evidence>
<sequence>MDFYGGGSVTDLSVNDVFANEVQSEVNEILRSDAARFSPQSSMDLSSLQTTGLDLDSTAEFTLLPNYFQEQAVQTTASDANPTSVLTTTANTVDLSQITGMDGVENSIHSLLVDPQTGMPVTTTALQLDPNSAQASLQMIVNSLPELQAQIAASASSSETLGLSNIGNIITQSPILSLNTQQQQSPLILSTGNGNQNVTFQNGTLQAMDLSQINLSNFNELAAQTLISQLQQQQLHLANGNMQNGSVSDLNSALKIQQQKGNVHPASPKAKVDKVYPKPAYSYSCLITMSLKNSQNGCLPVSEIYQFMCENFPYFKTAPDGWKNSVRHNLSLNKCFAKIEKPQVNNGNGSARKGCLWAMNPEKQAKMEEEVYKWTQKDPSGIKRSMAKPEEFSRIEALSRISTPKSSPRESTPPVAKVPPPLQSIISTATTTTVTPSETKHEVSHNVFAEQFFNPSLNLLDPTLTQLDGDLGLQDNLLDTFNDISSLDVPMTTSPFTAFSFSGSILDSSPLKDTTHTVSSAYLLDSPQSHSASALQFCSPTRAPQVTAFM</sequence>
<evidence type="ECO:0000313" key="10">
    <source>
        <dbReference type="Proteomes" id="UP000007110"/>
    </source>
</evidence>
<accession>A0A7M7RFM8</accession>
<keyword evidence="5 6" id="KW-0539">Nucleus</keyword>
<dbReference type="GeneID" id="584374"/>
<keyword evidence="4" id="KW-0804">Transcription</keyword>
<dbReference type="InParanoid" id="A0A7M7RFM8"/>
<evidence type="ECO:0000313" key="9">
    <source>
        <dbReference type="EnsemblMetazoa" id="XP_789327"/>
    </source>
</evidence>
<dbReference type="EnsemblMetazoa" id="XM_784234">
    <property type="protein sequence ID" value="XP_789327"/>
    <property type="gene ID" value="LOC584374"/>
</dbReference>
<feature type="domain" description="Fork-head" evidence="8">
    <location>
        <begin position="278"/>
        <end position="378"/>
    </location>
</feature>
<evidence type="ECO:0000256" key="3">
    <source>
        <dbReference type="ARBA" id="ARBA00023125"/>
    </source>
</evidence>
<evidence type="ECO:0000256" key="2">
    <source>
        <dbReference type="ARBA" id="ARBA00023015"/>
    </source>
</evidence>
<evidence type="ECO:0000256" key="1">
    <source>
        <dbReference type="ARBA" id="ARBA00022473"/>
    </source>
</evidence>
<dbReference type="KEGG" id="spu:584374"/>
<dbReference type="OMA" id="CLITMAM"/>
<reference evidence="10" key="1">
    <citation type="submission" date="2015-02" db="EMBL/GenBank/DDBJ databases">
        <title>Genome sequencing for Strongylocentrotus purpuratus.</title>
        <authorList>
            <person name="Murali S."/>
            <person name="Liu Y."/>
            <person name="Vee V."/>
            <person name="English A."/>
            <person name="Wang M."/>
            <person name="Skinner E."/>
            <person name="Han Y."/>
            <person name="Muzny D.M."/>
            <person name="Worley K.C."/>
            <person name="Gibbs R.A."/>
        </authorList>
    </citation>
    <scope>NUCLEOTIDE SEQUENCE</scope>
</reference>
<dbReference type="SMART" id="SM00339">
    <property type="entry name" value="FH"/>
    <property type="match status" value="1"/>
</dbReference>
<protein>
    <recommendedName>
        <fullName evidence="8">Fork-head domain-containing protein</fullName>
    </recommendedName>
</protein>
<dbReference type="PANTHER" id="PTHR46721">
    <property type="entry name" value="FORKHEAD BOX PROTEIN N1"/>
    <property type="match status" value="1"/>
</dbReference>
<dbReference type="GO" id="GO:0000976">
    <property type="term" value="F:transcription cis-regulatory region binding"/>
    <property type="evidence" value="ECO:0000318"/>
    <property type="project" value="GO_Central"/>
</dbReference>
<feature type="DNA-binding region" description="Fork-head" evidence="6">
    <location>
        <begin position="278"/>
        <end position="378"/>
    </location>
</feature>
<evidence type="ECO:0000256" key="4">
    <source>
        <dbReference type="ARBA" id="ARBA00023163"/>
    </source>
</evidence>
<dbReference type="AlphaFoldDB" id="A0A7M7RFM8"/>
<feature type="region of interest" description="Disordered" evidence="7">
    <location>
        <begin position="399"/>
        <end position="421"/>
    </location>
</feature>
<dbReference type="PRINTS" id="PR00053">
    <property type="entry name" value="FORKHEAD"/>
</dbReference>
<dbReference type="Gene3D" id="1.10.10.10">
    <property type="entry name" value="Winged helix-like DNA-binding domain superfamily/Winged helix DNA-binding domain"/>
    <property type="match status" value="1"/>
</dbReference>
<dbReference type="GO" id="GO:0006357">
    <property type="term" value="P:regulation of transcription by RNA polymerase II"/>
    <property type="evidence" value="ECO:0000318"/>
    <property type="project" value="GO_Central"/>
</dbReference>
<keyword evidence="1" id="KW-0217">Developmental protein</keyword>